<dbReference type="Proteomes" id="UP000299102">
    <property type="component" value="Unassembled WGS sequence"/>
</dbReference>
<feature type="region of interest" description="Disordered" evidence="1">
    <location>
        <begin position="125"/>
        <end position="144"/>
    </location>
</feature>
<evidence type="ECO:0000256" key="1">
    <source>
        <dbReference type="SAM" id="MobiDB-lite"/>
    </source>
</evidence>
<gene>
    <name evidence="2" type="ORF">EVAR_38711_1</name>
</gene>
<accession>A0A4C1XNS6</accession>
<sequence>MKLHLNFGPSSTALRSLLLYRDNAFARSALKARNLLDNALVKLTRPSEGRKNLATASQCALCSGNTRSSLRRNISDRRNNARLIDGHTARGANAPGPPRRRRVQRNTNKFANPIEDLRTFNYVDPPRRSAGRAEKLVVQHAPLR</sequence>
<dbReference type="AlphaFoldDB" id="A0A4C1XNS6"/>
<organism evidence="2 3">
    <name type="scientific">Eumeta variegata</name>
    <name type="common">Bagworm moth</name>
    <name type="synonym">Eumeta japonica</name>
    <dbReference type="NCBI Taxonomy" id="151549"/>
    <lineage>
        <taxon>Eukaryota</taxon>
        <taxon>Metazoa</taxon>
        <taxon>Ecdysozoa</taxon>
        <taxon>Arthropoda</taxon>
        <taxon>Hexapoda</taxon>
        <taxon>Insecta</taxon>
        <taxon>Pterygota</taxon>
        <taxon>Neoptera</taxon>
        <taxon>Endopterygota</taxon>
        <taxon>Lepidoptera</taxon>
        <taxon>Glossata</taxon>
        <taxon>Ditrysia</taxon>
        <taxon>Tineoidea</taxon>
        <taxon>Psychidae</taxon>
        <taxon>Oiketicinae</taxon>
        <taxon>Eumeta</taxon>
    </lineage>
</organism>
<proteinExistence type="predicted"/>
<evidence type="ECO:0000313" key="3">
    <source>
        <dbReference type="Proteomes" id="UP000299102"/>
    </source>
</evidence>
<name>A0A4C1XNS6_EUMVA</name>
<comment type="caution">
    <text evidence="2">The sequence shown here is derived from an EMBL/GenBank/DDBJ whole genome shotgun (WGS) entry which is preliminary data.</text>
</comment>
<protein>
    <submittedName>
        <fullName evidence="2">Uncharacterized protein</fullName>
    </submittedName>
</protein>
<reference evidence="2 3" key="1">
    <citation type="journal article" date="2019" name="Commun. Biol.">
        <title>The bagworm genome reveals a unique fibroin gene that provides high tensile strength.</title>
        <authorList>
            <person name="Kono N."/>
            <person name="Nakamura H."/>
            <person name="Ohtoshi R."/>
            <person name="Tomita M."/>
            <person name="Numata K."/>
            <person name="Arakawa K."/>
        </authorList>
    </citation>
    <scope>NUCLEOTIDE SEQUENCE [LARGE SCALE GENOMIC DNA]</scope>
</reference>
<keyword evidence="3" id="KW-1185">Reference proteome</keyword>
<evidence type="ECO:0000313" key="2">
    <source>
        <dbReference type="EMBL" id="GBP64224.1"/>
    </source>
</evidence>
<feature type="compositionally biased region" description="Basic and acidic residues" evidence="1">
    <location>
        <begin position="125"/>
        <end position="137"/>
    </location>
</feature>
<feature type="region of interest" description="Disordered" evidence="1">
    <location>
        <begin position="87"/>
        <end position="108"/>
    </location>
</feature>
<dbReference type="EMBL" id="BGZK01000891">
    <property type="protein sequence ID" value="GBP64224.1"/>
    <property type="molecule type" value="Genomic_DNA"/>
</dbReference>